<comment type="subcellular location">
    <subcellularLocation>
        <location evidence="1 5">Nucleus</location>
    </subcellularLocation>
</comment>
<dbReference type="EMBL" id="CM000841">
    <property type="protein sequence ID" value="KRH45777.1"/>
    <property type="molecule type" value="Genomic_DNA"/>
</dbReference>
<dbReference type="InterPro" id="IPR039774">
    <property type="entry name" value="Sin3-like"/>
</dbReference>
<evidence type="ECO:0000256" key="4">
    <source>
        <dbReference type="ARBA" id="ARBA00023242"/>
    </source>
</evidence>
<dbReference type="InterPro" id="IPR013194">
    <property type="entry name" value="HDAC_interact_dom"/>
</dbReference>
<sequence length="621" mass="72565">MINFFNDIYTFYEIFCMNSCQPLVNGRGAKKQRPMTDSALAYLTTVKDAFKDDREKYDKFLELVKNFTAERFNLVRGIEEVKELLKGYRDLILGFNVFLPKGYEIKLPLEDEQPPEKKLDVFVKAKKLLHKIKARFHGQDNVYKTFLAILKMHKDGTKSPTAAYGEITALLQHHADLLNELPFLSLNTSRTISIHFTSAQNSLFREKSSAVPIVQQMCVLKRKRTKTSHDDHNHIVGHRLESDWSEREKDNRDYYQDGIQKLLSLKRTHFCMAEDLMARSFCNVDKHFGSERFSFCAKIKDKLQNPKNYFSKHVDIYSKEKTTRQELPSSTTDFPRKFPDLMKGFNECVTQCKKMNESSRDEEHVQKQIKLEDWNRDRHHDGDDRVKETVSDCRKRDKSTVVANKNVSGRKLSLYASKKKNSAKSVRELDLSICEKCTPSYYLLPKEFQIPSSSRRTKLDAEVLNDHWKCVAPSIKDYSSKHMSKNLNEMTLFECEDDRIELDMCLETAKSTTKQVEELIEKINTNMIERDNPINIEKHLIAQNLRCIEQLYGDHGIDVLDVLRKNASQVLPVILTRLKQKHEEWARCRADLNKLWAEVYAKNYHKSLNHDRVPSTRNQEL</sequence>
<dbReference type="GO" id="GO:0005634">
    <property type="term" value="C:nucleus"/>
    <property type="evidence" value="ECO:0007669"/>
    <property type="project" value="UniProtKB-SubCell"/>
</dbReference>
<evidence type="ECO:0000256" key="5">
    <source>
        <dbReference type="PROSITE-ProRule" id="PRU00810"/>
    </source>
</evidence>
<dbReference type="SUPFAM" id="SSF47762">
    <property type="entry name" value="PAH2 domain"/>
    <property type="match status" value="2"/>
</dbReference>
<reference evidence="8" key="2">
    <citation type="submission" date="2018-02" db="UniProtKB">
        <authorList>
            <consortium name="EnsemblPlants"/>
        </authorList>
    </citation>
    <scope>IDENTIFICATION</scope>
    <source>
        <strain evidence="8">Williams 82</strain>
    </source>
</reference>
<gene>
    <name evidence="8" type="primary">LOC100782878</name>
    <name evidence="7" type="ORF">GLYMA_08G293100</name>
</gene>
<dbReference type="Pfam" id="PF02671">
    <property type="entry name" value="PAH"/>
    <property type="match status" value="2"/>
</dbReference>
<evidence type="ECO:0000259" key="6">
    <source>
        <dbReference type="SMART" id="SM00761"/>
    </source>
</evidence>
<dbReference type="InterPro" id="IPR003822">
    <property type="entry name" value="PAH"/>
</dbReference>
<dbReference type="PANTHER" id="PTHR12346:SF0">
    <property type="entry name" value="SIN3A, ISOFORM G"/>
    <property type="match status" value="1"/>
</dbReference>
<name>K7L9N9_SOYBN</name>
<dbReference type="FunFam" id="1.20.1160.11:FF:000001">
    <property type="entry name" value="Paired amphipathic helix protein Sin3"/>
    <property type="match status" value="1"/>
</dbReference>
<dbReference type="Gene3D" id="1.20.1160.11">
    <property type="entry name" value="Paired amphipathic helix"/>
    <property type="match status" value="3"/>
</dbReference>
<proteinExistence type="predicted"/>
<dbReference type="HOGENOM" id="CLU_016675_0_0_1"/>
<organism evidence="8">
    <name type="scientific">Glycine max</name>
    <name type="common">Soybean</name>
    <name type="synonym">Glycine hispida</name>
    <dbReference type="NCBI Taxonomy" id="3847"/>
    <lineage>
        <taxon>Eukaryota</taxon>
        <taxon>Viridiplantae</taxon>
        <taxon>Streptophyta</taxon>
        <taxon>Embryophyta</taxon>
        <taxon>Tracheophyta</taxon>
        <taxon>Spermatophyta</taxon>
        <taxon>Magnoliopsida</taxon>
        <taxon>eudicotyledons</taxon>
        <taxon>Gunneridae</taxon>
        <taxon>Pentapetalae</taxon>
        <taxon>rosids</taxon>
        <taxon>fabids</taxon>
        <taxon>Fabales</taxon>
        <taxon>Fabaceae</taxon>
        <taxon>Papilionoideae</taxon>
        <taxon>50 kb inversion clade</taxon>
        <taxon>NPAAA clade</taxon>
        <taxon>indigoferoid/millettioid clade</taxon>
        <taxon>Phaseoleae</taxon>
        <taxon>Glycine</taxon>
        <taxon>Glycine subgen. Soja</taxon>
    </lineage>
</organism>
<evidence type="ECO:0000256" key="3">
    <source>
        <dbReference type="ARBA" id="ARBA00022737"/>
    </source>
</evidence>
<dbReference type="Proteomes" id="UP000008827">
    <property type="component" value="Chromosome 8"/>
</dbReference>
<keyword evidence="9" id="KW-1185">Reference proteome</keyword>
<reference evidence="7 8" key="1">
    <citation type="journal article" date="2010" name="Nature">
        <title>Genome sequence of the palaeopolyploid soybean.</title>
        <authorList>
            <person name="Schmutz J."/>
            <person name="Cannon S.B."/>
            <person name="Schlueter J."/>
            <person name="Ma J."/>
            <person name="Mitros T."/>
            <person name="Nelson W."/>
            <person name="Hyten D.L."/>
            <person name="Song Q."/>
            <person name="Thelen J.J."/>
            <person name="Cheng J."/>
            <person name="Xu D."/>
            <person name="Hellsten U."/>
            <person name="May G.D."/>
            <person name="Yu Y."/>
            <person name="Sakurai T."/>
            <person name="Umezawa T."/>
            <person name="Bhattacharyya M.K."/>
            <person name="Sandhu D."/>
            <person name="Valliyodan B."/>
            <person name="Lindquist E."/>
            <person name="Peto M."/>
            <person name="Grant D."/>
            <person name="Shu S."/>
            <person name="Goodstein D."/>
            <person name="Barry K."/>
            <person name="Futrell-Griggs M."/>
            <person name="Abernathy B."/>
            <person name="Du J."/>
            <person name="Tian Z."/>
            <person name="Zhu L."/>
            <person name="Gill N."/>
            <person name="Joshi T."/>
            <person name="Libault M."/>
            <person name="Sethuraman A."/>
            <person name="Zhang X.-C."/>
            <person name="Shinozaki K."/>
            <person name="Nguyen H.T."/>
            <person name="Wing R.A."/>
            <person name="Cregan P."/>
            <person name="Specht J."/>
            <person name="Grimwood J."/>
            <person name="Rokhsar D."/>
            <person name="Stacey G."/>
            <person name="Shoemaker R.C."/>
            <person name="Jackson S.A."/>
        </authorList>
    </citation>
    <scope>NUCLEOTIDE SEQUENCE [LARGE SCALE GENOMIC DNA]</scope>
    <source>
        <strain evidence="8">cv. Williams 82</strain>
        <tissue evidence="7">Callus</tissue>
    </source>
</reference>
<evidence type="ECO:0000313" key="9">
    <source>
        <dbReference type="Proteomes" id="UP000008827"/>
    </source>
</evidence>
<dbReference type="EnsemblPlants" id="KRH45777">
    <property type="protein sequence ID" value="KRH45777"/>
    <property type="gene ID" value="GLYMA_08G293100"/>
</dbReference>
<dbReference type="PANTHER" id="PTHR12346">
    <property type="entry name" value="SIN3B-RELATED"/>
    <property type="match status" value="1"/>
</dbReference>
<dbReference type="InterPro" id="IPR036600">
    <property type="entry name" value="PAH_sf"/>
</dbReference>
<reference evidence="7" key="3">
    <citation type="submission" date="2018-07" db="EMBL/GenBank/DDBJ databases">
        <title>WGS assembly of Glycine max.</title>
        <authorList>
            <person name="Schmutz J."/>
            <person name="Cannon S."/>
            <person name="Schlueter J."/>
            <person name="Ma J."/>
            <person name="Mitros T."/>
            <person name="Nelson W."/>
            <person name="Hyten D."/>
            <person name="Song Q."/>
            <person name="Thelen J."/>
            <person name="Cheng J."/>
            <person name="Xu D."/>
            <person name="Hellsten U."/>
            <person name="May G."/>
            <person name="Yu Y."/>
            <person name="Sakurai T."/>
            <person name="Umezawa T."/>
            <person name="Bhattacharyya M."/>
            <person name="Sandhu D."/>
            <person name="Valliyodan B."/>
            <person name="Lindquist E."/>
            <person name="Peto M."/>
            <person name="Grant D."/>
            <person name="Shu S."/>
            <person name="Goodstein D."/>
            <person name="Barry K."/>
            <person name="Futrell-Griggs M."/>
            <person name="Abernathy B."/>
            <person name="Du J."/>
            <person name="Tian Z."/>
            <person name="Zhu L."/>
            <person name="Gill N."/>
            <person name="Joshi T."/>
            <person name="Libault M."/>
            <person name="Sethuraman A."/>
            <person name="Zhang X."/>
            <person name="Shinozaki K."/>
            <person name="Nguyen H."/>
            <person name="Wing R."/>
            <person name="Cregan P."/>
            <person name="Specht J."/>
            <person name="Grimwood J."/>
            <person name="Rokhsar D."/>
            <person name="Stacey G."/>
            <person name="Shoemaker R."/>
            <person name="Jackson S."/>
        </authorList>
    </citation>
    <scope>NUCLEOTIDE SEQUENCE</scope>
    <source>
        <tissue evidence="7">Callus</tissue>
    </source>
</reference>
<dbReference type="AlphaFoldDB" id="K7L9N9"/>
<dbReference type="FunFam" id="1.20.1160.11:FF:000003">
    <property type="entry name" value="Paired amphipathic helix SIN3-like protein"/>
    <property type="match status" value="1"/>
</dbReference>
<dbReference type="GO" id="GO:0003714">
    <property type="term" value="F:transcription corepressor activity"/>
    <property type="evidence" value="ECO:0007669"/>
    <property type="project" value="InterPro"/>
</dbReference>
<feature type="domain" description="Histone deacetylase interacting" evidence="6">
    <location>
        <begin position="433"/>
        <end position="533"/>
    </location>
</feature>
<dbReference type="SMART" id="SM00761">
    <property type="entry name" value="HDAC_interact"/>
    <property type="match status" value="1"/>
</dbReference>
<dbReference type="PROSITE" id="PS51477">
    <property type="entry name" value="PAH"/>
    <property type="match status" value="2"/>
</dbReference>
<accession>K7L9N9</accession>
<evidence type="ECO:0000313" key="7">
    <source>
        <dbReference type="EMBL" id="KRH45777.1"/>
    </source>
</evidence>
<evidence type="ECO:0000256" key="2">
    <source>
        <dbReference type="ARBA" id="ARBA00022491"/>
    </source>
</evidence>
<protein>
    <recommendedName>
        <fullName evidence="6">Histone deacetylase interacting domain-containing protein</fullName>
    </recommendedName>
</protein>
<dbReference type="Gramene" id="KRH45777">
    <property type="protein sequence ID" value="KRH45777"/>
    <property type="gene ID" value="GLYMA_08G293100"/>
</dbReference>
<keyword evidence="4 5" id="KW-0539">Nucleus</keyword>
<keyword evidence="3" id="KW-0677">Repeat</keyword>
<evidence type="ECO:0000256" key="1">
    <source>
        <dbReference type="ARBA" id="ARBA00004123"/>
    </source>
</evidence>
<keyword evidence="2" id="KW-0678">Repressor</keyword>
<dbReference type="Pfam" id="PF08295">
    <property type="entry name" value="Sin3_corepress"/>
    <property type="match status" value="1"/>
</dbReference>
<dbReference type="SMR" id="K7L9N9"/>
<evidence type="ECO:0000313" key="8">
    <source>
        <dbReference type="EnsemblPlants" id="KRH45777"/>
    </source>
</evidence>
<dbReference type="ExpressionAtlas" id="K7L9N9">
    <property type="expression patterns" value="baseline and differential"/>
</dbReference>